<evidence type="ECO:0000256" key="6">
    <source>
        <dbReference type="ARBA" id="ARBA00004502"/>
    </source>
</evidence>
<evidence type="ECO:0000256" key="16">
    <source>
        <dbReference type="ARBA" id="ARBA00022798"/>
    </source>
</evidence>
<dbReference type="CDD" id="cd07987">
    <property type="entry name" value="LPLAT_MGAT-like"/>
    <property type="match status" value="1"/>
</dbReference>
<dbReference type="Proteomes" id="UP000288216">
    <property type="component" value="Unassembled WGS sequence"/>
</dbReference>
<dbReference type="GO" id="GO:0050252">
    <property type="term" value="F:retinol O-fatty-acyltransferase activity"/>
    <property type="evidence" value="ECO:0007669"/>
    <property type="project" value="UniProtKB-EC"/>
</dbReference>
<evidence type="ECO:0000256" key="22">
    <source>
        <dbReference type="ARBA" id="ARBA00047367"/>
    </source>
</evidence>
<evidence type="ECO:0000256" key="15">
    <source>
        <dbReference type="ARBA" id="ARBA00022692"/>
    </source>
</evidence>
<comment type="catalytic activity">
    <reaction evidence="24">
        <text>2,3-di-(9Z)-octadecenoyl-sn-glycerol + (9Z)-octadecenoyl-CoA = 1,2,3-tri-(9Z-octadecenoyl)-glycerol + CoA</text>
        <dbReference type="Rhea" id="RHEA:38439"/>
        <dbReference type="ChEBI" id="CHEBI:53753"/>
        <dbReference type="ChEBI" id="CHEBI:57287"/>
        <dbReference type="ChEBI" id="CHEBI:57387"/>
        <dbReference type="ChEBI" id="CHEBI:75824"/>
    </reaction>
    <physiologicalReaction direction="left-to-right" evidence="24">
        <dbReference type="Rhea" id="RHEA:38440"/>
    </physiologicalReaction>
</comment>
<keyword evidence="17 29" id="KW-0256">Endoplasmic reticulum</keyword>
<proteinExistence type="inferred from homology"/>
<organism evidence="30 31">
    <name type="scientific">Scyliorhinus torazame</name>
    <name type="common">Cloudy catshark</name>
    <name type="synonym">Catulus torazame</name>
    <dbReference type="NCBI Taxonomy" id="75743"/>
    <lineage>
        <taxon>Eukaryota</taxon>
        <taxon>Metazoa</taxon>
        <taxon>Chordata</taxon>
        <taxon>Craniata</taxon>
        <taxon>Vertebrata</taxon>
        <taxon>Chondrichthyes</taxon>
        <taxon>Elasmobranchii</taxon>
        <taxon>Galeomorphii</taxon>
        <taxon>Galeoidea</taxon>
        <taxon>Carcharhiniformes</taxon>
        <taxon>Scyliorhinidae</taxon>
        <taxon>Scyliorhinus</taxon>
    </lineage>
</organism>
<dbReference type="GO" id="GO:0005811">
    <property type="term" value="C:lipid droplet"/>
    <property type="evidence" value="ECO:0007669"/>
    <property type="project" value="UniProtKB-SubCell"/>
</dbReference>
<evidence type="ECO:0000256" key="25">
    <source>
        <dbReference type="ARBA" id="ARBA00048135"/>
    </source>
</evidence>
<accession>A0A401NMW2</accession>
<dbReference type="PANTHER" id="PTHR12317">
    <property type="entry name" value="DIACYLGLYCEROL O-ACYLTRANSFERASE"/>
    <property type="match status" value="1"/>
</dbReference>
<keyword evidence="13" id="KW-0551">Lipid droplet</keyword>
<dbReference type="AlphaFoldDB" id="A0A401NMW2"/>
<evidence type="ECO:0000256" key="28">
    <source>
        <dbReference type="ARBA" id="ARBA00049549"/>
    </source>
</evidence>
<keyword evidence="21" id="KW-0012">Acyltransferase</keyword>
<comment type="pathway">
    <text evidence="9">Lipid metabolism.</text>
</comment>
<sequence length="361" mass="40897">MKTIIAAHSGILRGTGASILSALGNLPSLPWLARSKIERHLQMISVYQWVISFLIMGITSTIILCYIFFTNLWPIAALYFSWLIIDWNTPNQGGRRSKWVRNWAVWRYFREYFPVRLVKTHNLDPTRNYIFGYHPHGIFCFGAFCNFGTEATGFSNKFPGIRPSLATLAGNFRIPILRDYLMSGGIFPVTRDAIDFLLSKNGTGNAVIIVIGGAAESLDCSPGNNVVTLKNRKGFVKIALQNGADLVPVYTFGENEVYQQIIFKEGSLMRAVQRKFQKLIGFAPLVFHGRGFFSSSSWGLVPYSKPINTVVGEPFTVPRIENPSPEEVDIYHRRYMCSLLKLFNKYKTKFGYCETDRLEVI</sequence>
<comment type="pathway">
    <text evidence="8">Glycerolipid metabolism; triacylglycerol biosynthesis.</text>
</comment>
<comment type="catalytic activity">
    <reaction evidence="27">
        <text>1-(9Z-octadecenoyl)-glycerol + (9Z)-octadecenoyl-CoA = 1,2-di-(9Z-octadecenoyl)-glycerol + CoA</text>
        <dbReference type="Rhea" id="RHEA:37915"/>
        <dbReference type="ChEBI" id="CHEBI:52323"/>
        <dbReference type="ChEBI" id="CHEBI:57287"/>
        <dbReference type="ChEBI" id="CHEBI:57387"/>
        <dbReference type="ChEBI" id="CHEBI:75342"/>
    </reaction>
    <physiologicalReaction direction="left-to-right" evidence="27">
        <dbReference type="Rhea" id="RHEA:37916"/>
    </physiologicalReaction>
</comment>
<evidence type="ECO:0000256" key="10">
    <source>
        <dbReference type="ARBA" id="ARBA00005420"/>
    </source>
</evidence>
<dbReference type="EMBL" id="BFAA01007762">
    <property type="protein sequence ID" value="GCB62184.1"/>
    <property type="molecule type" value="Genomic_DNA"/>
</dbReference>
<keyword evidence="31" id="KW-1185">Reference proteome</keyword>
<evidence type="ECO:0000256" key="1">
    <source>
        <dbReference type="ARBA" id="ARBA00000633"/>
    </source>
</evidence>
<dbReference type="OMA" id="IMGVACT"/>
<comment type="catalytic activity">
    <reaction evidence="25">
        <text>2-(9Z-octadecenoyl)-glycerol + (9Z)-octadecenoyl-CoA = 1,2-di-(9Z-octadecenoyl)-sn-glycerol + CoA</text>
        <dbReference type="Rhea" id="RHEA:37911"/>
        <dbReference type="ChEBI" id="CHEBI:52333"/>
        <dbReference type="ChEBI" id="CHEBI:57287"/>
        <dbReference type="ChEBI" id="CHEBI:57387"/>
        <dbReference type="ChEBI" id="CHEBI:73990"/>
    </reaction>
    <physiologicalReaction direction="left-to-right" evidence="25">
        <dbReference type="Rhea" id="RHEA:37912"/>
    </physiologicalReaction>
</comment>
<dbReference type="GO" id="GO:0005789">
    <property type="term" value="C:endoplasmic reticulum membrane"/>
    <property type="evidence" value="ECO:0007669"/>
    <property type="project" value="UniProtKB-SubCell"/>
</dbReference>
<evidence type="ECO:0000256" key="24">
    <source>
        <dbReference type="ARBA" id="ARBA00048096"/>
    </source>
</evidence>
<keyword evidence="11" id="KW-0963">Cytoplasm</keyword>
<comment type="caution">
    <text evidence="29">Lacks conserved residue(s) required for the propagation of feature annotation.</text>
</comment>
<evidence type="ECO:0000256" key="7">
    <source>
        <dbReference type="ARBA" id="ARBA00004556"/>
    </source>
</evidence>
<evidence type="ECO:0000256" key="26">
    <source>
        <dbReference type="ARBA" id="ARBA00048634"/>
    </source>
</evidence>
<evidence type="ECO:0000313" key="31">
    <source>
        <dbReference type="Proteomes" id="UP000288216"/>
    </source>
</evidence>
<comment type="catalytic activity">
    <reaction evidence="22">
        <text>1,2-di-(9Z-octadecenoyl)-sn-glycerol + (9Z)-octadecenoyl-CoA = 1,2,3-tri-(9Z-octadecenoyl)-glycerol + CoA</text>
        <dbReference type="Rhea" id="RHEA:38219"/>
        <dbReference type="ChEBI" id="CHEBI:52333"/>
        <dbReference type="ChEBI" id="CHEBI:53753"/>
        <dbReference type="ChEBI" id="CHEBI:57287"/>
        <dbReference type="ChEBI" id="CHEBI:57387"/>
    </reaction>
    <physiologicalReaction direction="left-to-right" evidence="22">
        <dbReference type="Rhea" id="RHEA:38220"/>
    </physiologicalReaction>
</comment>
<dbReference type="GO" id="GO:0019432">
    <property type="term" value="P:triglyceride biosynthetic process"/>
    <property type="evidence" value="ECO:0007669"/>
    <property type="project" value="TreeGrafter"/>
</dbReference>
<comment type="caution">
    <text evidence="30">The sequence shown here is derived from an EMBL/GenBank/DDBJ whole genome shotgun (WGS) entry which is preliminary data.</text>
</comment>
<dbReference type="InterPro" id="IPR007130">
    <property type="entry name" value="DAGAT"/>
</dbReference>
<feature type="transmembrane region" description="Helical" evidence="29">
    <location>
        <begin position="46"/>
        <end position="69"/>
    </location>
</feature>
<evidence type="ECO:0000256" key="27">
    <source>
        <dbReference type="ARBA" id="ARBA00049168"/>
    </source>
</evidence>
<keyword evidence="19" id="KW-0443">Lipid metabolism</keyword>
<keyword evidence="20 29" id="KW-0472">Membrane</keyword>
<dbReference type="GO" id="GO:0006071">
    <property type="term" value="P:glycerol metabolic process"/>
    <property type="evidence" value="ECO:0007669"/>
    <property type="project" value="UniProtKB-KW"/>
</dbReference>
<evidence type="ECO:0000256" key="23">
    <source>
        <dbReference type="ARBA" id="ARBA00047807"/>
    </source>
</evidence>
<evidence type="ECO:0000256" key="8">
    <source>
        <dbReference type="ARBA" id="ARBA00004771"/>
    </source>
</evidence>
<keyword evidence="14 29" id="KW-0808">Transferase</keyword>
<comment type="catalytic activity">
    <reaction evidence="26">
        <text>an acyl-CoA + a 1,2-diacyl-sn-glycerol = a triacyl-sn-glycerol + CoA</text>
        <dbReference type="Rhea" id="RHEA:10868"/>
        <dbReference type="ChEBI" id="CHEBI:17815"/>
        <dbReference type="ChEBI" id="CHEBI:57287"/>
        <dbReference type="ChEBI" id="CHEBI:58342"/>
        <dbReference type="ChEBI" id="CHEBI:64615"/>
        <dbReference type="EC" id="2.3.1.20"/>
    </reaction>
    <physiologicalReaction direction="left-to-right" evidence="26">
        <dbReference type="Rhea" id="RHEA:10869"/>
    </physiologicalReaction>
</comment>
<dbReference type="OrthoDB" id="264532at2759"/>
<comment type="catalytic activity">
    <reaction evidence="23">
        <text>1-O-(9Z-octadecenyl)-glycerol + (9Z)-octadecenoyl-CoA = 1-O-(9Z-octadecyl)-3-(9Z-octadecenoyl)-glycerol + CoA</text>
        <dbReference type="Rhea" id="RHEA:55340"/>
        <dbReference type="ChEBI" id="CHEBI:34116"/>
        <dbReference type="ChEBI" id="CHEBI:57287"/>
        <dbReference type="ChEBI" id="CHEBI:57387"/>
        <dbReference type="ChEBI" id="CHEBI:197429"/>
    </reaction>
    <physiologicalReaction direction="left-to-right" evidence="23">
        <dbReference type="Rhea" id="RHEA:55341"/>
    </physiologicalReaction>
</comment>
<evidence type="ECO:0000256" key="18">
    <source>
        <dbReference type="ARBA" id="ARBA00022989"/>
    </source>
</evidence>
<comment type="catalytic activity">
    <reaction evidence="2">
        <text>2-(9Z-octadecenoyl)-glycerol + hexadecanoyl-CoA = 1-hexadecanoyl-2-(9Z-octadecenoyl)-sn-glycerol + CoA</text>
        <dbReference type="Rhea" id="RHEA:38071"/>
        <dbReference type="ChEBI" id="CHEBI:57287"/>
        <dbReference type="ChEBI" id="CHEBI:57379"/>
        <dbReference type="ChEBI" id="CHEBI:73990"/>
        <dbReference type="ChEBI" id="CHEBI:75466"/>
    </reaction>
    <physiologicalReaction direction="left-to-right" evidence="2">
        <dbReference type="Rhea" id="RHEA:38072"/>
    </physiologicalReaction>
</comment>
<evidence type="ECO:0000256" key="9">
    <source>
        <dbReference type="ARBA" id="ARBA00005189"/>
    </source>
</evidence>
<evidence type="ECO:0000256" key="5">
    <source>
        <dbReference type="ARBA" id="ARBA00004477"/>
    </source>
</evidence>
<evidence type="ECO:0000256" key="12">
    <source>
        <dbReference type="ARBA" id="ARBA00022516"/>
    </source>
</evidence>
<evidence type="ECO:0000256" key="2">
    <source>
        <dbReference type="ARBA" id="ARBA00001313"/>
    </source>
</evidence>
<evidence type="ECO:0000256" key="4">
    <source>
        <dbReference type="ARBA" id="ARBA00001764"/>
    </source>
</evidence>
<evidence type="ECO:0000256" key="13">
    <source>
        <dbReference type="ARBA" id="ARBA00022677"/>
    </source>
</evidence>
<keyword evidence="16" id="KW-0319">Glycerol metabolism</keyword>
<gene>
    <name evidence="30" type="ORF">scyTo_0014453</name>
</gene>
<evidence type="ECO:0000256" key="3">
    <source>
        <dbReference type="ARBA" id="ARBA00001349"/>
    </source>
</evidence>
<keyword evidence="12" id="KW-0444">Lipid biosynthesis</keyword>
<comment type="catalytic activity">
    <reaction evidence="28">
        <text>1,3-di-(9Z-octadecenoyl)-glycerol + (9Z)-octadecenoyl-CoA = 1,2,3-tri-(9Z-octadecenoyl)-glycerol + CoA</text>
        <dbReference type="Rhea" id="RHEA:38435"/>
        <dbReference type="ChEBI" id="CHEBI:53753"/>
        <dbReference type="ChEBI" id="CHEBI:57287"/>
        <dbReference type="ChEBI" id="CHEBI:57387"/>
        <dbReference type="ChEBI" id="CHEBI:75735"/>
    </reaction>
    <physiologicalReaction direction="left-to-right" evidence="28">
        <dbReference type="Rhea" id="RHEA:38436"/>
    </physiologicalReaction>
</comment>
<evidence type="ECO:0000256" key="11">
    <source>
        <dbReference type="ARBA" id="ARBA00022490"/>
    </source>
</evidence>
<evidence type="ECO:0000256" key="14">
    <source>
        <dbReference type="ARBA" id="ARBA00022679"/>
    </source>
</evidence>
<dbReference type="PANTHER" id="PTHR12317:SF14">
    <property type="entry name" value="DIACYLGLYCEROL O-ACYLTRANSFERASE 2"/>
    <property type="match status" value="1"/>
</dbReference>
<evidence type="ECO:0000256" key="17">
    <source>
        <dbReference type="ARBA" id="ARBA00022824"/>
    </source>
</evidence>
<evidence type="ECO:0000256" key="21">
    <source>
        <dbReference type="ARBA" id="ARBA00023315"/>
    </source>
</evidence>
<dbReference type="EC" id="2.3.1.-" evidence="29"/>
<reference evidence="30 31" key="1">
    <citation type="journal article" date="2018" name="Nat. Ecol. Evol.">
        <title>Shark genomes provide insights into elasmobranch evolution and the origin of vertebrates.</title>
        <authorList>
            <person name="Hara Y"/>
            <person name="Yamaguchi K"/>
            <person name="Onimaru K"/>
            <person name="Kadota M"/>
            <person name="Koyanagi M"/>
            <person name="Keeley SD"/>
            <person name="Tatsumi K"/>
            <person name="Tanaka K"/>
            <person name="Motone F"/>
            <person name="Kageyama Y"/>
            <person name="Nozu R"/>
            <person name="Adachi N"/>
            <person name="Nishimura O"/>
            <person name="Nakagawa R"/>
            <person name="Tanegashima C"/>
            <person name="Kiyatake I"/>
            <person name="Matsumoto R"/>
            <person name="Murakumo K"/>
            <person name="Nishida K"/>
            <person name="Terakita A"/>
            <person name="Kuratani S"/>
            <person name="Sato K"/>
            <person name="Hyodo S Kuraku.S."/>
        </authorList>
    </citation>
    <scope>NUCLEOTIDE SEQUENCE [LARGE SCALE GENOMIC DNA]</scope>
</reference>
<dbReference type="STRING" id="75743.A0A401NMW2"/>
<name>A0A401NMW2_SCYTO</name>
<evidence type="ECO:0000256" key="19">
    <source>
        <dbReference type="ARBA" id="ARBA00023098"/>
    </source>
</evidence>
<evidence type="ECO:0000313" key="30">
    <source>
        <dbReference type="EMBL" id="GCB62184.1"/>
    </source>
</evidence>
<protein>
    <recommendedName>
        <fullName evidence="29">Acyltransferase</fullName>
        <ecNumber evidence="29">2.3.1.-</ecNumber>
    </recommendedName>
</protein>
<comment type="catalytic activity">
    <reaction evidence="1">
        <text>all-trans-retinol + an acyl-CoA = an all-trans-retinyl ester + CoA</text>
        <dbReference type="Rhea" id="RHEA:11488"/>
        <dbReference type="ChEBI" id="CHEBI:17336"/>
        <dbReference type="ChEBI" id="CHEBI:57287"/>
        <dbReference type="ChEBI" id="CHEBI:58342"/>
        <dbReference type="ChEBI" id="CHEBI:63410"/>
        <dbReference type="EC" id="2.3.1.76"/>
    </reaction>
    <physiologicalReaction direction="left-to-right" evidence="1">
        <dbReference type="Rhea" id="RHEA:11489"/>
    </physiologicalReaction>
</comment>
<comment type="similarity">
    <text evidence="10 29">Belongs to the diacylglycerol acyltransferase family.</text>
</comment>
<dbReference type="GO" id="GO:0004144">
    <property type="term" value="F:diacylglycerol O-acyltransferase activity"/>
    <property type="evidence" value="ECO:0007669"/>
    <property type="project" value="UniProtKB-EC"/>
</dbReference>
<evidence type="ECO:0000256" key="29">
    <source>
        <dbReference type="RuleBase" id="RU367023"/>
    </source>
</evidence>
<keyword evidence="18 29" id="KW-1133">Transmembrane helix</keyword>
<dbReference type="Pfam" id="PF03982">
    <property type="entry name" value="DAGAT"/>
    <property type="match status" value="1"/>
</dbReference>
<evidence type="ECO:0000256" key="20">
    <source>
        <dbReference type="ARBA" id="ARBA00023136"/>
    </source>
</evidence>
<keyword evidence="15 29" id="KW-0812">Transmembrane</keyword>
<dbReference type="GO" id="GO:0048471">
    <property type="term" value="C:perinuclear region of cytoplasm"/>
    <property type="evidence" value="ECO:0007669"/>
    <property type="project" value="UniProtKB-SubCell"/>
</dbReference>
<comment type="subcellular location">
    <subcellularLocation>
        <location evidence="7">Cytoplasm</location>
        <location evidence="7">Perinuclear region</location>
    </subcellularLocation>
    <subcellularLocation>
        <location evidence="5 29">Endoplasmic reticulum membrane</location>
        <topology evidence="5 29">Multi-pass membrane protein</topology>
    </subcellularLocation>
    <subcellularLocation>
        <location evidence="6">Lipid droplet</location>
    </subcellularLocation>
</comment>
<comment type="catalytic activity">
    <reaction evidence="4">
        <text>all-trans-retinol + hexadecanoyl-CoA = all-trans-retinyl hexadecanoate + CoA</text>
        <dbReference type="Rhea" id="RHEA:38175"/>
        <dbReference type="ChEBI" id="CHEBI:17336"/>
        <dbReference type="ChEBI" id="CHEBI:17616"/>
        <dbReference type="ChEBI" id="CHEBI:57287"/>
        <dbReference type="ChEBI" id="CHEBI:57379"/>
    </reaction>
    <physiologicalReaction direction="left-to-right" evidence="4">
        <dbReference type="Rhea" id="RHEA:38176"/>
    </physiologicalReaction>
</comment>
<comment type="catalytic activity">
    <reaction evidence="3">
        <text>1,2-di-(9Z-octadecenoyl)-sn-glycerol + hexadecanoyl-CoA = 1,2-di-(9Z)-octadecenoyl-3-hexadecanoyl-sn-glycerol + CoA</text>
        <dbReference type="Rhea" id="RHEA:38163"/>
        <dbReference type="ChEBI" id="CHEBI:52333"/>
        <dbReference type="ChEBI" id="CHEBI:57287"/>
        <dbReference type="ChEBI" id="CHEBI:57379"/>
        <dbReference type="ChEBI" id="CHEBI:75583"/>
    </reaction>
    <physiologicalReaction direction="left-to-right" evidence="3">
        <dbReference type="Rhea" id="RHEA:38164"/>
    </physiologicalReaction>
</comment>